<organism evidence="2 3">
    <name type="scientific">Neorhizobium huautlense</name>
    <dbReference type="NCBI Taxonomy" id="67774"/>
    <lineage>
        <taxon>Bacteria</taxon>
        <taxon>Pseudomonadati</taxon>
        <taxon>Pseudomonadota</taxon>
        <taxon>Alphaproteobacteria</taxon>
        <taxon>Hyphomicrobiales</taxon>
        <taxon>Rhizobiaceae</taxon>
        <taxon>Rhizobium/Agrobacterium group</taxon>
        <taxon>Neorhizobium</taxon>
    </lineage>
</organism>
<feature type="domain" description="Metallo-beta-lactamase" evidence="1">
    <location>
        <begin position="57"/>
        <end position="138"/>
    </location>
</feature>
<evidence type="ECO:0000259" key="1">
    <source>
        <dbReference type="Pfam" id="PF00753"/>
    </source>
</evidence>
<dbReference type="Pfam" id="PF00753">
    <property type="entry name" value="Lactamase_B"/>
    <property type="match status" value="1"/>
</dbReference>
<name>A0ABT9PRG0_9HYPH</name>
<dbReference type="SUPFAM" id="SSF56281">
    <property type="entry name" value="Metallo-hydrolase/oxidoreductase"/>
    <property type="match status" value="1"/>
</dbReference>
<keyword evidence="3" id="KW-1185">Reference proteome</keyword>
<dbReference type="Proteomes" id="UP001241472">
    <property type="component" value="Unassembled WGS sequence"/>
</dbReference>
<comment type="caution">
    <text evidence="2">The sequence shown here is derived from an EMBL/GenBank/DDBJ whole genome shotgun (WGS) entry which is preliminary data.</text>
</comment>
<dbReference type="PANTHER" id="PTHR30619">
    <property type="entry name" value="DNA INTERNALIZATION/COMPETENCE PROTEIN COMEC/REC2"/>
    <property type="match status" value="1"/>
</dbReference>
<sequence>MAKAPAKTRKRAAANASAAAAAVTGDLPAVTVRHYCQGIGDSHLLTFRKSDGSLFRMLIDCGVHTSITGGGDLIRDIAADISDETGGKIDVLVVTHEHWDHVSGFTSAAQIFHKDKFAVDEVWMAWSENPKDPDAIAFDRFKAQALSALQGASAMLDAVKGPENYIGGLRNGLNSVLGFQFGAAGEKVRAARDAAAALSKKQPPVYLGPEIAPFSIPGLPNMRIYVLGPPRSKDALKLESRASEQYPLASDSAPQFLKPLRAALDANNGDGRAYSADDACPFDPHIGTPLSDILNGNIDGGISDFVRRHYSENLPATGPEPDGDDAPVRGQSWRRIDADWLGIAADLALQLDRGVNNTSLVLAFEMIDTGRVFLFPGDAQIGNWLSWKDAKWTIGQTEVSAADLMARTVYLKVSHHGSENATPDRNGLGLMTNPDLSAFIPTNKEDAVKVRWHAMPYDAILHALSTRTSGRVIRADDAWLATDNGRPDFACPSGSILAIRSCARDPKRGPGGLWVEVDLA</sequence>
<proteinExistence type="predicted"/>
<gene>
    <name evidence="2" type="ORF">J2T09_001048</name>
</gene>
<dbReference type="EMBL" id="JAUSRF010000003">
    <property type="protein sequence ID" value="MDP9836304.1"/>
    <property type="molecule type" value="Genomic_DNA"/>
</dbReference>
<accession>A0ABT9PRG0</accession>
<dbReference type="PANTHER" id="PTHR30619:SF1">
    <property type="entry name" value="RECOMBINATION PROTEIN 2"/>
    <property type="match status" value="1"/>
</dbReference>
<dbReference type="InterPro" id="IPR036866">
    <property type="entry name" value="RibonucZ/Hydroxyglut_hydro"/>
</dbReference>
<protein>
    <recommendedName>
        <fullName evidence="1">Metallo-beta-lactamase domain-containing protein</fullName>
    </recommendedName>
</protein>
<reference evidence="2 3" key="1">
    <citation type="submission" date="2023-07" db="EMBL/GenBank/DDBJ databases">
        <title>Sorghum-associated microbial communities from plants grown in Nebraska, USA.</title>
        <authorList>
            <person name="Schachtman D."/>
        </authorList>
    </citation>
    <scope>NUCLEOTIDE SEQUENCE [LARGE SCALE GENOMIC DNA]</scope>
    <source>
        <strain evidence="2 3">DS1307</strain>
    </source>
</reference>
<evidence type="ECO:0000313" key="2">
    <source>
        <dbReference type="EMBL" id="MDP9836304.1"/>
    </source>
</evidence>
<evidence type="ECO:0000313" key="3">
    <source>
        <dbReference type="Proteomes" id="UP001241472"/>
    </source>
</evidence>
<dbReference type="Gene3D" id="3.60.15.10">
    <property type="entry name" value="Ribonuclease Z/Hydroxyacylglutathione hydrolase-like"/>
    <property type="match status" value="2"/>
</dbReference>
<dbReference type="InterPro" id="IPR052159">
    <property type="entry name" value="Competence_DNA_uptake"/>
</dbReference>
<dbReference type="InterPro" id="IPR001279">
    <property type="entry name" value="Metallo-B-lactamas"/>
</dbReference>
<dbReference type="RefSeq" id="WP_306831881.1">
    <property type="nucleotide sequence ID" value="NZ_JAUSRF010000003.1"/>
</dbReference>